<evidence type="ECO:0000256" key="2">
    <source>
        <dbReference type="ARBA" id="ARBA00022630"/>
    </source>
</evidence>
<dbReference type="InterPro" id="IPR050641">
    <property type="entry name" value="RIFMO-like"/>
</dbReference>
<name>A0ABX5YQK5_9PLAN</name>
<dbReference type="Gene3D" id="3.30.70.2450">
    <property type="match status" value="1"/>
</dbReference>
<sequence length="546" mass="60293">MPNGHTSLPQSSPVLIVGAGPTGLSLAVELARRNIECLLIDRRPEPLPFDRATVIHSRSLEIFESMGVIDAFLERGHLMRGFNIFAYGQIVAQTDFNGLECRHPYDLNLSENETEEILTERLVALGGAVTRGWELSGLQQNESQVTAQLRSTEGTEQTVIADWLVGTDGIHSRVRESCGIDVDGHRYLRRWGVIDGHLKDWQHAPDRAAIQIEAPALNPIPLPRERWRIYFRADDDIDNAALLEQINAGLEILSPGSRLHEPDEPMLYHTYRQLSAHYQSGRVLLAGDAAHACSPIEGHGMNMGIHDSFNLGWKLALVIQGTADAKLLESYEQERRPAAAAVGASGDTAEALRSIPNDPAAIERVKRALCALLYTSRGKLQAAQAESELELHYRDSPLVSGYHSAGDAARQHWLGPLPGDCTPDAGPLLKSGSAEAIQLSQLICNEGHSLLWMATDQTEVPDFEKFHHNLQACGEFWIISTAPPPEFLPESSLQECWLHDVEGKVHARFGVIDASLFLIRPDGHIAFRSEPPELARVASYFENLFN</sequence>
<dbReference type="PRINTS" id="PR00420">
    <property type="entry name" value="RNGMNOXGNASE"/>
</dbReference>
<comment type="cofactor">
    <cofactor evidence="1">
        <name>FAD</name>
        <dbReference type="ChEBI" id="CHEBI:57692"/>
    </cofactor>
</comment>
<reference evidence="5 6" key="1">
    <citation type="submission" date="2019-08" db="EMBL/GenBank/DDBJ databases">
        <title>Deep-cultivation of Planctomycetes and their phenomic and genomic characterization uncovers novel biology.</title>
        <authorList>
            <person name="Wiegand S."/>
            <person name="Jogler M."/>
            <person name="Boedeker C."/>
            <person name="Pinto D."/>
            <person name="Vollmers J."/>
            <person name="Rivas-Marin E."/>
            <person name="Kohn T."/>
            <person name="Peeters S.H."/>
            <person name="Heuer A."/>
            <person name="Rast P."/>
            <person name="Oberbeckmann S."/>
            <person name="Bunk B."/>
            <person name="Jeske O."/>
            <person name="Meyerdierks A."/>
            <person name="Storesund J.E."/>
            <person name="Kallscheuer N."/>
            <person name="Luecker S."/>
            <person name="Lage O.M."/>
            <person name="Pohl T."/>
            <person name="Merkel B.J."/>
            <person name="Hornburger P."/>
            <person name="Mueller R.-W."/>
            <person name="Bruemmer F."/>
            <person name="Labrenz M."/>
            <person name="Spormann A.M."/>
            <person name="Op den Camp H."/>
            <person name="Overmann J."/>
            <person name="Amann R."/>
            <person name="Jetten M.S.M."/>
            <person name="Mascher T."/>
            <person name="Medema M.H."/>
            <person name="Devos D.P."/>
            <person name="Kaster A.-K."/>
            <person name="Ovreas L."/>
            <person name="Rohde M."/>
            <person name="Galperin M.Y."/>
            <person name="Jogler C."/>
        </authorList>
    </citation>
    <scope>NUCLEOTIDE SEQUENCE [LARGE SCALE GENOMIC DNA]</scope>
    <source>
        <strain evidence="5 6">DSM 8797</strain>
    </source>
</reference>
<dbReference type="InterPro" id="IPR002938">
    <property type="entry name" value="FAD-bd"/>
</dbReference>
<dbReference type="Gene3D" id="3.40.30.120">
    <property type="match status" value="1"/>
</dbReference>
<evidence type="ECO:0000256" key="1">
    <source>
        <dbReference type="ARBA" id="ARBA00001974"/>
    </source>
</evidence>
<gene>
    <name evidence="5" type="primary">pcpB</name>
    <name evidence="5" type="ORF">GmarT_38270</name>
</gene>
<proteinExistence type="predicted"/>
<dbReference type="EC" id="1.14.13.50" evidence="5"/>
<dbReference type="RefSeq" id="WP_044237729.1">
    <property type="nucleotide sequence ID" value="NZ_CP042910.1"/>
</dbReference>
<dbReference type="Proteomes" id="UP000322887">
    <property type="component" value="Chromosome"/>
</dbReference>
<dbReference type="Pfam" id="PF01494">
    <property type="entry name" value="FAD_binding_3"/>
    <property type="match status" value="1"/>
</dbReference>
<evidence type="ECO:0000313" key="5">
    <source>
        <dbReference type="EMBL" id="QEG17943.1"/>
    </source>
</evidence>
<evidence type="ECO:0000313" key="6">
    <source>
        <dbReference type="Proteomes" id="UP000322887"/>
    </source>
</evidence>
<dbReference type="PANTHER" id="PTHR43004">
    <property type="entry name" value="TRK SYSTEM POTASSIUM UPTAKE PROTEIN"/>
    <property type="match status" value="1"/>
</dbReference>
<dbReference type="InterPro" id="IPR036188">
    <property type="entry name" value="FAD/NAD-bd_sf"/>
</dbReference>
<dbReference type="PANTHER" id="PTHR43004:SF19">
    <property type="entry name" value="BINDING MONOOXYGENASE, PUTATIVE (JCVI)-RELATED"/>
    <property type="match status" value="1"/>
</dbReference>
<dbReference type="Gene3D" id="3.50.50.60">
    <property type="entry name" value="FAD/NAD(P)-binding domain"/>
    <property type="match status" value="1"/>
</dbReference>
<dbReference type="EMBL" id="CP042910">
    <property type="protein sequence ID" value="QEG17943.1"/>
    <property type="molecule type" value="Genomic_DNA"/>
</dbReference>
<dbReference type="GO" id="GO:0018677">
    <property type="term" value="F:pentachlorophenol monooxygenase activity"/>
    <property type="evidence" value="ECO:0007669"/>
    <property type="project" value="UniProtKB-EC"/>
</dbReference>
<keyword evidence="5" id="KW-0560">Oxidoreductase</keyword>
<evidence type="ECO:0000256" key="3">
    <source>
        <dbReference type="ARBA" id="ARBA00022827"/>
    </source>
</evidence>
<keyword evidence="6" id="KW-1185">Reference proteome</keyword>
<keyword evidence="3" id="KW-0274">FAD</keyword>
<organism evidence="5 6">
    <name type="scientific">Gimesia maris</name>
    <dbReference type="NCBI Taxonomy" id="122"/>
    <lineage>
        <taxon>Bacteria</taxon>
        <taxon>Pseudomonadati</taxon>
        <taxon>Planctomycetota</taxon>
        <taxon>Planctomycetia</taxon>
        <taxon>Planctomycetales</taxon>
        <taxon>Planctomycetaceae</taxon>
        <taxon>Gimesia</taxon>
    </lineage>
</organism>
<protein>
    <submittedName>
        <fullName evidence="5">Pentachlorophenol 4-monooxygenase</fullName>
        <ecNumber evidence="5">1.14.13.50</ecNumber>
    </submittedName>
</protein>
<feature type="domain" description="FAD-binding" evidence="4">
    <location>
        <begin position="13"/>
        <end position="342"/>
    </location>
</feature>
<accession>A0ABX5YQK5</accession>
<keyword evidence="2" id="KW-0285">Flavoprotein</keyword>
<evidence type="ECO:0000259" key="4">
    <source>
        <dbReference type="Pfam" id="PF01494"/>
    </source>
</evidence>
<dbReference type="SUPFAM" id="SSF51905">
    <property type="entry name" value="FAD/NAD(P)-binding domain"/>
    <property type="match status" value="1"/>
</dbReference>
<dbReference type="GeneID" id="98648321"/>